<name>A0ABN3AVV6_9MICO</name>
<dbReference type="EMBL" id="BAAAQT010000008">
    <property type="protein sequence ID" value="GAA2175505.1"/>
    <property type="molecule type" value="Genomic_DNA"/>
</dbReference>
<keyword evidence="1" id="KW-0812">Transmembrane</keyword>
<feature type="transmembrane region" description="Helical" evidence="1">
    <location>
        <begin position="313"/>
        <end position="332"/>
    </location>
</feature>
<sequence length="754" mass="75093">MYGPPQAVRLAFDTAAPTLALAVPLAVVALVAGIAVLTAASGALAVVDHAVAPVRPGPAVLGAAAVLSAALSLGLGLGVTAATLALLARVDRRRLGVLAALAGAARRPGSVLLATAVALVTSLAVAGIVGVLLPLQPVAGIAAAVGVVVVAVVAAPLLLAFPLVVGGRMGLGPAIGWAWRSPHAIVAASAEPLRTPRIAVVVTVVATGVASLVLQLLGGLVPTGWWTPVVQVALALVPGALAQVLLAAVAVRGVALRLDGPVAVEGSEPSTAVATPAIGALASALASGDATPSSAPGATEAPARTRTRRTGPLAGIAVLLVPAIVAGALLAANPWGVPAYAAADVHRIWSSPQVATWEGGTAVLSRLGGQDSTVRLCSASTCGPEHDMRAILPSTIAPAADGGLLSATWYPIEDAADEESGSFELRVVHSSPSELREWDQPVEEVDDVDDADADRTQPWAGLPGDERMLGGIDVSFQLGTSAFDRINESLMAVAIDSSGEAPVIASVVRPLDSQDATLAIDACADATCSVSQRTELDLEWGSWSTSSTTLDVATTAGGTTVVSLADRADDDGEIALRLVTLATDGTSTIESLDAEVPGDVVTDLDQTHGAQVAIGGDGLPLVLVRAVDRATLRLLACLDVACSDATITDVEPATDVLHSPALVVDASGRPLIGTIDAEGNVALLSCDDAACASWTSVALAGTAPSDAGSSLGFALALDDDGRPLLAVGARRAVATDAADAGVVLACAAVRCGAD</sequence>
<keyword evidence="3" id="KW-1185">Reference proteome</keyword>
<feature type="transmembrane region" description="Helical" evidence="1">
    <location>
        <begin position="229"/>
        <end position="251"/>
    </location>
</feature>
<feature type="transmembrane region" description="Helical" evidence="1">
    <location>
        <begin position="198"/>
        <end position="217"/>
    </location>
</feature>
<evidence type="ECO:0000313" key="2">
    <source>
        <dbReference type="EMBL" id="GAA2175505.1"/>
    </source>
</evidence>
<accession>A0ABN3AVV6</accession>
<proteinExistence type="predicted"/>
<protein>
    <submittedName>
        <fullName evidence="2">Uncharacterized protein</fullName>
    </submittedName>
</protein>
<feature type="transmembrane region" description="Helical" evidence="1">
    <location>
        <begin position="109"/>
        <end position="133"/>
    </location>
</feature>
<feature type="transmembrane region" description="Helical" evidence="1">
    <location>
        <begin position="21"/>
        <end position="47"/>
    </location>
</feature>
<reference evidence="2 3" key="1">
    <citation type="journal article" date="2019" name="Int. J. Syst. Evol. Microbiol.">
        <title>The Global Catalogue of Microorganisms (GCM) 10K type strain sequencing project: providing services to taxonomists for standard genome sequencing and annotation.</title>
        <authorList>
            <consortium name="The Broad Institute Genomics Platform"/>
            <consortium name="The Broad Institute Genome Sequencing Center for Infectious Disease"/>
            <person name="Wu L."/>
            <person name="Ma J."/>
        </authorList>
    </citation>
    <scope>NUCLEOTIDE SEQUENCE [LARGE SCALE GENOMIC DNA]</scope>
    <source>
        <strain evidence="2 3">JCM 16026</strain>
    </source>
</reference>
<feature type="transmembrane region" description="Helical" evidence="1">
    <location>
        <begin position="59"/>
        <end position="88"/>
    </location>
</feature>
<dbReference type="RefSeq" id="WP_344344274.1">
    <property type="nucleotide sequence ID" value="NZ_BAAAQT010000008.1"/>
</dbReference>
<dbReference type="Proteomes" id="UP001501599">
    <property type="component" value="Unassembled WGS sequence"/>
</dbReference>
<keyword evidence="1" id="KW-1133">Transmembrane helix</keyword>
<evidence type="ECO:0000313" key="3">
    <source>
        <dbReference type="Proteomes" id="UP001501599"/>
    </source>
</evidence>
<gene>
    <name evidence="2" type="ORF">GCM10009846_25670</name>
</gene>
<comment type="caution">
    <text evidence="2">The sequence shown here is derived from an EMBL/GenBank/DDBJ whole genome shotgun (WGS) entry which is preliminary data.</text>
</comment>
<keyword evidence="1" id="KW-0472">Membrane</keyword>
<feature type="transmembrane region" description="Helical" evidence="1">
    <location>
        <begin position="139"/>
        <end position="165"/>
    </location>
</feature>
<organism evidence="2 3">
    <name type="scientific">Agrococcus versicolor</name>
    <dbReference type="NCBI Taxonomy" id="501482"/>
    <lineage>
        <taxon>Bacteria</taxon>
        <taxon>Bacillati</taxon>
        <taxon>Actinomycetota</taxon>
        <taxon>Actinomycetes</taxon>
        <taxon>Micrococcales</taxon>
        <taxon>Microbacteriaceae</taxon>
        <taxon>Agrococcus</taxon>
    </lineage>
</organism>
<evidence type="ECO:0000256" key="1">
    <source>
        <dbReference type="SAM" id="Phobius"/>
    </source>
</evidence>